<accession>A0AA38LLR3</accession>
<evidence type="ECO:0000256" key="14">
    <source>
        <dbReference type="ARBA" id="ARBA00048572"/>
    </source>
</evidence>
<dbReference type="InterPro" id="IPR002347">
    <property type="entry name" value="SDR_fam"/>
</dbReference>
<evidence type="ECO:0000256" key="2">
    <source>
        <dbReference type="ARBA" id="ARBA00005194"/>
    </source>
</evidence>
<dbReference type="InterPro" id="IPR014358">
    <property type="entry name" value="Enoyl-ACP_Rdtase_NADH"/>
</dbReference>
<proteinExistence type="inferred from homology"/>
<evidence type="ECO:0000313" key="17">
    <source>
        <dbReference type="Proteomes" id="UP000824469"/>
    </source>
</evidence>
<evidence type="ECO:0000256" key="1">
    <source>
        <dbReference type="ARBA" id="ARBA00004229"/>
    </source>
</evidence>
<evidence type="ECO:0000256" key="10">
    <source>
        <dbReference type="ARBA" id="ARBA00022946"/>
    </source>
</evidence>
<evidence type="ECO:0000256" key="12">
    <source>
        <dbReference type="ARBA" id="ARBA00023098"/>
    </source>
</evidence>
<dbReference type="Gene3D" id="1.10.8.400">
    <property type="entry name" value="Enoyl acyl carrier protein reductase"/>
    <property type="match status" value="1"/>
</dbReference>
<sequence length="402" mass="42490">YSKTMASGLHLARIAAICSTQTSSAPVTTRSKVCNFPHIVAFASSRGTHSTFVPCNLQLSWTAKSQTAKFSTKSTELRASATASNSGSAPGLCIDLRGKRAFIAGIADDNGYGWAIAKSLAAAGAEILVGTWVPVLNIFETSLKRGKFDESRVLPNGSRMEISKIYPLDAVYDTLEDVPDDVKSSKRYAGASKWTVQECAESVKQDFGSIDILVHSLANGPEVSKPLLETSRKGYLAAVSASSYSFVSLLKHFLPIMNPGSSTMSLTYIASERIIPGYGGGMSSAKAALESDTRVLAFEAGRRYNIRVNTISAGPLRSRAARAIGFIDTIIEYSAANAPLQKELLADEVGNAAAFLTSPLASAITGTVTYVDNGLHAMGVGVDSPAFAELAMPQAEKSKIPA</sequence>
<dbReference type="Gene3D" id="3.40.50.720">
    <property type="entry name" value="NAD(P)-binding Rossmann-like Domain"/>
    <property type="match status" value="1"/>
</dbReference>
<keyword evidence="13" id="KW-0275">Fatty acid biosynthesis</keyword>
<dbReference type="CDD" id="cd05372">
    <property type="entry name" value="ENR_SDR"/>
    <property type="match status" value="1"/>
</dbReference>
<evidence type="ECO:0000313" key="16">
    <source>
        <dbReference type="EMBL" id="KAH9325957.1"/>
    </source>
</evidence>
<keyword evidence="10" id="KW-0809">Transit peptide</keyword>
<dbReference type="NCBIfam" id="NF004957">
    <property type="entry name" value="PRK06300.1"/>
    <property type="match status" value="1"/>
</dbReference>
<evidence type="ECO:0000256" key="5">
    <source>
        <dbReference type="ARBA" id="ARBA00012996"/>
    </source>
</evidence>
<reference evidence="16 17" key="1">
    <citation type="journal article" date="2021" name="Nat. Plants">
        <title>The Taxus genome provides insights into paclitaxel biosynthesis.</title>
        <authorList>
            <person name="Xiong X."/>
            <person name="Gou J."/>
            <person name="Liao Q."/>
            <person name="Li Y."/>
            <person name="Zhou Q."/>
            <person name="Bi G."/>
            <person name="Li C."/>
            <person name="Du R."/>
            <person name="Wang X."/>
            <person name="Sun T."/>
            <person name="Guo L."/>
            <person name="Liang H."/>
            <person name="Lu P."/>
            <person name="Wu Y."/>
            <person name="Zhang Z."/>
            <person name="Ro D.K."/>
            <person name="Shang Y."/>
            <person name="Huang S."/>
            <person name="Yan J."/>
        </authorList>
    </citation>
    <scope>NUCLEOTIDE SEQUENCE [LARGE SCALE GENOMIC DNA]</scope>
    <source>
        <strain evidence="16">Ta-2019</strain>
    </source>
</reference>
<dbReference type="FunFam" id="3.40.50.720:FF:000192">
    <property type="entry name" value="Enoyl-[acyl-carrier-protein] reductase [NADH]"/>
    <property type="match status" value="1"/>
</dbReference>
<dbReference type="GO" id="GO:0009507">
    <property type="term" value="C:chloroplast"/>
    <property type="evidence" value="ECO:0007669"/>
    <property type="project" value="UniProtKB-SubCell"/>
</dbReference>
<evidence type="ECO:0000256" key="13">
    <source>
        <dbReference type="ARBA" id="ARBA00023160"/>
    </source>
</evidence>
<dbReference type="EC" id="1.3.1.9" evidence="5"/>
<dbReference type="OMA" id="GILDMIH"/>
<comment type="catalytic activity">
    <reaction evidence="14">
        <text>a 2,3-saturated acyl-[ACP] + NAD(+) = a (2E)-enoyl-[ACP] + NADH + H(+)</text>
        <dbReference type="Rhea" id="RHEA:10240"/>
        <dbReference type="Rhea" id="RHEA-COMP:9925"/>
        <dbReference type="Rhea" id="RHEA-COMP:9926"/>
        <dbReference type="ChEBI" id="CHEBI:15378"/>
        <dbReference type="ChEBI" id="CHEBI:57540"/>
        <dbReference type="ChEBI" id="CHEBI:57945"/>
        <dbReference type="ChEBI" id="CHEBI:78784"/>
        <dbReference type="ChEBI" id="CHEBI:78785"/>
        <dbReference type="EC" id="1.3.1.9"/>
    </reaction>
</comment>
<keyword evidence="9" id="KW-0276">Fatty acid metabolism</keyword>
<dbReference type="EMBL" id="JAHRHJ020000002">
    <property type="protein sequence ID" value="KAH9325957.1"/>
    <property type="molecule type" value="Genomic_DNA"/>
</dbReference>
<dbReference type="AlphaFoldDB" id="A0AA38LLR3"/>
<comment type="subunit">
    <text evidence="4">Homotetramer.</text>
</comment>
<evidence type="ECO:0000256" key="6">
    <source>
        <dbReference type="ARBA" id="ARBA00022516"/>
    </source>
</evidence>
<organism evidence="16 17">
    <name type="scientific">Taxus chinensis</name>
    <name type="common">Chinese yew</name>
    <name type="synonym">Taxus wallichiana var. chinensis</name>
    <dbReference type="NCBI Taxonomy" id="29808"/>
    <lineage>
        <taxon>Eukaryota</taxon>
        <taxon>Viridiplantae</taxon>
        <taxon>Streptophyta</taxon>
        <taxon>Embryophyta</taxon>
        <taxon>Tracheophyta</taxon>
        <taxon>Spermatophyta</taxon>
        <taxon>Pinopsida</taxon>
        <taxon>Pinidae</taxon>
        <taxon>Conifers II</taxon>
        <taxon>Cupressales</taxon>
        <taxon>Taxaceae</taxon>
        <taxon>Taxus</taxon>
    </lineage>
</organism>
<keyword evidence="11" id="KW-0560">Oxidoreductase</keyword>
<evidence type="ECO:0000256" key="4">
    <source>
        <dbReference type="ARBA" id="ARBA00011881"/>
    </source>
</evidence>
<comment type="function">
    <text evidence="15">Catalyzes the NAD-dependent reduction of a carbon-carbon double bond in an enoyl moiety that is covalently linked to an acyl carrier protein (ACP). Catalyzes the last reduction step in the de novo synthesis cycle of fatty acids. Involved in the elongation cycle of fatty acids which are used in lipid metabolism. Required for normal plant growth.</text>
</comment>
<keyword evidence="8" id="KW-0934">Plastid</keyword>
<evidence type="ECO:0000256" key="7">
    <source>
        <dbReference type="ARBA" id="ARBA00022528"/>
    </source>
</evidence>
<dbReference type="PANTHER" id="PTHR43159">
    <property type="entry name" value="ENOYL-[ACYL-CARRIER-PROTEIN] REDUCTASE"/>
    <property type="match status" value="1"/>
</dbReference>
<keyword evidence="7" id="KW-0150">Chloroplast</keyword>
<comment type="subcellular location">
    <subcellularLocation>
        <location evidence="1">Plastid</location>
        <location evidence="1">Chloroplast</location>
    </subcellularLocation>
</comment>
<keyword evidence="6" id="KW-0444">Lipid biosynthesis</keyword>
<dbReference type="Pfam" id="PF13561">
    <property type="entry name" value="adh_short_C2"/>
    <property type="match status" value="1"/>
</dbReference>
<gene>
    <name evidence="16" type="ORF">KI387_006135</name>
</gene>
<evidence type="ECO:0000256" key="11">
    <source>
        <dbReference type="ARBA" id="ARBA00023002"/>
    </source>
</evidence>
<feature type="non-terminal residue" evidence="16">
    <location>
        <position position="1"/>
    </location>
</feature>
<comment type="similarity">
    <text evidence="3">Belongs to the short-chain dehydrogenases/reductases (SDR) family. FabI subfamily.</text>
</comment>
<dbReference type="Proteomes" id="UP000824469">
    <property type="component" value="Unassembled WGS sequence"/>
</dbReference>
<dbReference type="PRINTS" id="PR00081">
    <property type="entry name" value="GDHRDH"/>
</dbReference>
<dbReference type="SUPFAM" id="SSF51735">
    <property type="entry name" value="NAD(P)-binding Rossmann-fold domains"/>
    <property type="match status" value="1"/>
</dbReference>
<dbReference type="GO" id="GO:0006633">
    <property type="term" value="P:fatty acid biosynthetic process"/>
    <property type="evidence" value="ECO:0007669"/>
    <property type="project" value="UniProtKB-KW"/>
</dbReference>
<protein>
    <recommendedName>
        <fullName evidence="5">enoyl-[acyl-carrier-protein] reductase (NADH)</fullName>
        <ecNumber evidence="5">1.3.1.9</ecNumber>
    </recommendedName>
</protein>
<keyword evidence="17" id="KW-1185">Reference proteome</keyword>
<dbReference type="InterPro" id="IPR036291">
    <property type="entry name" value="NAD(P)-bd_dom_sf"/>
</dbReference>
<dbReference type="PANTHER" id="PTHR43159:SF2">
    <property type="entry name" value="ENOYL-[ACYL-CARRIER-PROTEIN] REDUCTASE [NADH], CHLOROPLASTIC"/>
    <property type="match status" value="1"/>
</dbReference>
<evidence type="ECO:0000256" key="3">
    <source>
        <dbReference type="ARBA" id="ARBA00009233"/>
    </source>
</evidence>
<keyword evidence="12" id="KW-0443">Lipid metabolism</keyword>
<evidence type="ECO:0000256" key="9">
    <source>
        <dbReference type="ARBA" id="ARBA00022832"/>
    </source>
</evidence>
<evidence type="ECO:0000256" key="8">
    <source>
        <dbReference type="ARBA" id="ARBA00022640"/>
    </source>
</evidence>
<evidence type="ECO:0000256" key="15">
    <source>
        <dbReference type="ARBA" id="ARBA00053870"/>
    </source>
</evidence>
<comment type="caution">
    <text evidence="16">The sequence shown here is derived from an EMBL/GenBank/DDBJ whole genome shotgun (WGS) entry which is preliminary data.</text>
</comment>
<comment type="pathway">
    <text evidence="2">Lipid metabolism; fatty acid biosynthesis.</text>
</comment>
<dbReference type="FunFam" id="1.10.8.400:FF:000001">
    <property type="entry name" value="Enoyl-[acyl-carrier-protein] reductase [NADH]"/>
    <property type="match status" value="1"/>
</dbReference>
<dbReference type="GO" id="GO:0004318">
    <property type="term" value="F:enoyl-[acyl-carrier-protein] reductase (NADH) activity"/>
    <property type="evidence" value="ECO:0007669"/>
    <property type="project" value="UniProtKB-EC"/>
</dbReference>
<name>A0AA38LLR3_TAXCH</name>